<dbReference type="HOGENOM" id="CLU_641119_0_0_1"/>
<evidence type="ECO:0000256" key="8">
    <source>
        <dbReference type="ARBA" id="ARBA00022786"/>
    </source>
</evidence>
<dbReference type="SMART" id="SM00184">
    <property type="entry name" value="RING"/>
    <property type="match status" value="1"/>
</dbReference>
<dbReference type="OrthoDB" id="8062037at2759"/>
<dbReference type="PANTHER" id="PTHR45977:SF4">
    <property type="entry name" value="RING-TYPE DOMAIN-CONTAINING PROTEIN"/>
    <property type="match status" value="1"/>
</dbReference>
<dbReference type="STRING" id="383855.M3B9S3"/>
<accession>M3B9S3</accession>
<keyword evidence="16" id="KW-1185">Reference proteome</keyword>
<organism evidence="15 16">
    <name type="scientific">Pseudocercospora fijiensis (strain CIRAD86)</name>
    <name type="common">Black leaf streak disease fungus</name>
    <name type="synonym">Mycosphaerella fijiensis</name>
    <dbReference type="NCBI Taxonomy" id="383855"/>
    <lineage>
        <taxon>Eukaryota</taxon>
        <taxon>Fungi</taxon>
        <taxon>Dikarya</taxon>
        <taxon>Ascomycota</taxon>
        <taxon>Pezizomycotina</taxon>
        <taxon>Dothideomycetes</taxon>
        <taxon>Dothideomycetidae</taxon>
        <taxon>Mycosphaerellales</taxon>
        <taxon>Mycosphaerellaceae</taxon>
        <taxon>Pseudocercospora</taxon>
    </lineage>
</organism>
<protein>
    <recommendedName>
        <fullName evidence="3">RING-type E3 ubiquitin transferase</fullName>
        <ecNumber evidence="3">2.3.2.27</ecNumber>
    </recommendedName>
</protein>
<evidence type="ECO:0000256" key="9">
    <source>
        <dbReference type="ARBA" id="ARBA00022833"/>
    </source>
</evidence>
<evidence type="ECO:0000256" key="1">
    <source>
        <dbReference type="ARBA" id="ARBA00000900"/>
    </source>
</evidence>
<name>M3B9S3_PSEFD</name>
<evidence type="ECO:0000256" key="2">
    <source>
        <dbReference type="ARBA" id="ARBA00004141"/>
    </source>
</evidence>
<evidence type="ECO:0000256" key="10">
    <source>
        <dbReference type="ARBA" id="ARBA00022989"/>
    </source>
</evidence>
<feature type="domain" description="RING-type" evidence="14">
    <location>
        <begin position="300"/>
        <end position="339"/>
    </location>
</feature>
<dbReference type="KEGG" id="pfj:MYCFIDRAFT_171832"/>
<evidence type="ECO:0000256" key="4">
    <source>
        <dbReference type="ARBA" id="ARBA00022679"/>
    </source>
</evidence>
<dbReference type="GO" id="GO:0006511">
    <property type="term" value="P:ubiquitin-dependent protein catabolic process"/>
    <property type="evidence" value="ECO:0007669"/>
    <property type="project" value="TreeGrafter"/>
</dbReference>
<evidence type="ECO:0000256" key="12">
    <source>
        <dbReference type="PROSITE-ProRule" id="PRU00175"/>
    </source>
</evidence>
<feature type="region of interest" description="Disordered" evidence="13">
    <location>
        <begin position="119"/>
        <end position="166"/>
    </location>
</feature>
<comment type="catalytic activity">
    <reaction evidence="1">
        <text>S-ubiquitinyl-[E2 ubiquitin-conjugating enzyme]-L-cysteine + [acceptor protein]-L-lysine = [E2 ubiquitin-conjugating enzyme]-L-cysteine + N(6)-ubiquitinyl-[acceptor protein]-L-lysine.</text>
        <dbReference type="EC" id="2.3.2.27"/>
    </reaction>
</comment>
<dbReference type="SUPFAM" id="SSF57850">
    <property type="entry name" value="RING/U-box"/>
    <property type="match status" value="1"/>
</dbReference>
<dbReference type="RefSeq" id="XP_007923431.1">
    <property type="nucleotide sequence ID" value="XM_007925240.1"/>
</dbReference>
<reference evidence="15 16" key="1">
    <citation type="journal article" date="2012" name="PLoS Pathog.">
        <title>Diverse lifestyles and strategies of plant pathogenesis encoded in the genomes of eighteen Dothideomycetes fungi.</title>
        <authorList>
            <person name="Ohm R.A."/>
            <person name="Feau N."/>
            <person name="Henrissat B."/>
            <person name="Schoch C.L."/>
            <person name="Horwitz B.A."/>
            <person name="Barry K.W."/>
            <person name="Condon B.J."/>
            <person name="Copeland A.C."/>
            <person name="Dhillon B."/>
            <person name="Glaser F."/>
            <person name="Hesse C.N."/>
            <person name="Kosti I."/>
            <person name="LaButti K."/>
            <person name="Lindquist E.A."/>
            <person name="Lucas S."/>
            <person name="Salamov A.A."/>
            <person name="Bradshaw R.E."/>
            <person name="Ciuffetti L."/>
            <person name="Hamelin R.C."/>
            <person name="Kema G.H.J."/>
            <person name="Lawrence C."/>
            <person name="Scott J.A."/>
            <person name="Spatafora J.W."/>
            <person name="Turgeon B.G."/>
            <person name="de Wit P.J.G.M."/>
            <person name="Zhong S."/>
            <person name="Goodwin S.B."/>
            <person name="Grigoriev I.V."/>
        </authorList>
    </citation>
    <scope>NUCLEOTIDE SEQUENCE [LARGE SCALE GENOMIC DNA]</scope>
    <source>
        <strain evidence="15 16">CIRAD86</strain>
    </source>
</reference>
<dbReference type="GO" id="GO:0016567">
    <property type="term" value="P:protein ubiquitination"/>
    <property type="evidence" value="ECO:0007669"/>
    <property type="project" value="TreeGrafter"/>
</dbReference>
<dbReference type="GeneID" id="19332702"/>
<comment type="subcellular location">
    <subcellularLocation>
        <location evidence="2">Membrane</location>
        <topology evidence="2">Multi-pass membrane protein</topology>
    </subcellularLocation>
</comment>
<evidence type="ECO:0000313" key="15">
    <source>
        <dbReference type="EMBL" id="EME86008.1"/>
    </source>
</evidence>
<feature type="compositionally biased region" description="Polar residues" evidence="13">
    <location>
        <begin position="122"/>
        <end position="132"/>
    </location>
</feature>
<evidence type="ECO:0000256" key="11">
    <source>
        <dbReference type="ARBA" id="ARBA00023136"/>
    </source>
</evidence>
<dbReference type="EMBL" id="KB446556">
    <property type="protein sequence ID" value="EME86008.1"/>
    <property type="molecule type" value="Genomic_DNA"/>
</dbReference>
<dbReference type="PROSITE" id="PS50089">
    <property type="entry name" value="ZF_RING_2"/>
    <property type="match status" value="1"/>
</dbReference>
<keyword evidence="10" id="KW-1133">Transmembrane helix</keyword>
<dbReference type="GO" id="GO:0061630">
    <property type="term" value="F:ubiquitin protein ligase activity"/>
    <property type="evidence" value="ECO:0007669"/>
    <property type="project" value="UniProtKB-EC"/>
</dbReference>
<evidence type="ECO:0000256" key="6">
    <source>
        <dbReference type="ARBA" id="ARBA00022723"/>
    </source>
</evidence>
<evidence type="ECO:0000256" key="7">
    <source>
        <dbReference type="ARBA" id="ARBA00022771"/>
    </source>
</evidence>
<keyword evidence="9" id="KW-0862">Zinc</keyword>
<dbReference type="VEuPathDB" id="FungiDB:MYCFIDRAFT_171832"/>
<keyword evidence="4" id="KW-0808">Transferase</keyword>
<dbReference type="GO" id="GO:0008270">
    <property type="term" value="F:zinc ion binding"/>
    <property type="evidence" value="ECO:0007669"/>
    <property type="project" value="UniProtKB-KW"/>
</dbReference>
<sequence>MSRRSSSGGRGHRSLADDFPLEEARDRRPRPPPLPFPPNAPRNRGHLQQLLQATGTVPYETRIVTPTSNPYQRRPESSPLSRSHGTRIVEPDDMTMANVDTDDDFDRFIDDLEEADLPGFPSSFNARTSPSTGLRGPPPSPTFSDDAMDSIQFPPTMPRNRGVDDIPFFRDDRAPGLELEREMEAALPGPRFRFNPAEMETDEEDDFDRRFGQPAGNEPLRLADDLLQQATTLEARIRQGARLDRFGRQNLRIAQDSVRDAIQALADPAQQAPGPIISIDALSRREITIADQGEDGHATCSICQEHIDVGTTVTQLSCRHWFCTECLEPWLHRRTCPSCPFSSDDFETALASNLRRSVMGHDCFGFKLEAFAPRMIYNRHGMFSAGSAFQTQLGPLGKYCNSHKRYQKWKAMTFLRFHQKPSILSSLF</sequence>
<feature type="region of interest" description="Disordered" evidence="13">
    <location>
        <begin position="1"/>
        <end position="87"/>
    </location>
</feature>
<dbReference type="InterPro" id="IPR017907">
    <property type="entry name" value="Znf_RING_CS"/>
</dbReference>
<proteinExistence type="predicted"/>
<dbReference type="PANTHER" id="PTHR45977">
    <property type="entry name" value="TARGET OF ERK KINASE MPK-1"/>
    <property type="match status" value="1"/>
</dbReference>
<feature type="compositionally biased region" description="Pro residues" evidence="13">
    <location>
        <begin position="31"/>
        <end position="40"/>
    </location>
</feature>
<dbReference type="InterPro" id="IPR013083">
    <property type="entry name" value="Znf_RING/FYVE/PHD"/>
</dbReference>
<evidence type="ECO:0000259" key="14">
    <source>
        <dbReference type="PROSITE" id="PS50089"/>
    </source>
</evidence>
<keyword evidence="7 12" id="KW-0863">Zinc-finger</keyword>
<dbReference type="EC" id="2.3.2.27" evidence="3"/>
<evidence type="ECO:0000256" key="3">
    <source>
        <dbReference type="ARBA" id="ARBA00012483"/>
    </source>
</evidence>
<keyword evidence="11" id="KW-0472">Membrane</keyword>
<evidence type="ECO:0000256" key="13">
    <source>
        <dbReference type="SAM" id="MobiDB-lite"/>
    </source>
</evidence>
<dbReference type="Gene3D" id="3.30.40.10">
    <property type="entry name" value="Zinc/RING finger domain, C3HC4 (zinc finger)"/>
    <property type="match status" value="1"/>
</dbReference>
<dbReference type="Pfam" id="PF13639">
    <property type="entry name" value="zf-RING_2"/>
    <property type="match status" value="1"/>
</dbReference>
<dbReference type="AlphaFoldDB" id="M3B9S3"/>
<evidence type="ECO:0000256" key="5">
    <source>
        <dbReference type="ARBA" id="ARBA00022692"/>
    </source>
</evidence>
<keyword evidence="8" id="KW-0833">Ubl conjugation pathway</keyword>
<gene>
    <name evidence="15" type="ORF">MYCFIDRAFT_171832</name>
</gene>
<evidence type="ECO:0000313" key="16">
    <source>
        <dbReference type="Proteomes" id="UP000016932"/>
    </source>
</evidence>
<dbReference type="PROSITE" id="PS00518">
    <property type="entry name" value="ZF_RING_1"/>
    <property type="match status" value="1"/>
</dbReference>
<dbReference type="InterPro" id="IPR001841">
    <property type="entry name" value="Znf_RING"/>
</dbReference>
<keyword evidence="5" id="KW-0812">Transmembrane</keyword>
<keyword evidence="6" id="KW-0479">Metal-binding</keyword>
<dbReference type="GO" id="GO:0016020">
    <property type="term" value="C:membrane"/>
    <property type="evidence" value="ECO:0007669"/>
    <property type="project" value="UniProtKB-SubCell"/>
</dbReference>
<dbReference type="Proteomes" id="UP000016932">
    <property type="component" value="Unassembled WGS sequence"/>
</dbReference>